<evidence type="ECO:0000313" key="1">
    <source>
        <dbReference type="EMBL" id="MDV3458061.1"/>
    </source>
</evidence>
<proteinExistence type="predicted"/>
<name>A0ABU3Y9I0_9SPHN</name>
<dbReference type="PROSITE" id="PS51257">
    <property type="entry name" value="PROKAR_LIPOPROTEIN"/>
    <property type="match status" value="1"/>
</dbReference>
<dbReference type="RefSeq" id="WP_317227175.1">
    <property type="nucleotide sequence ID" value="NZ_JAWJEJ010000001.1"/>
</dbReference>
<accession>A0ABU3Y9I0</accession>
<dbReference type="EMBL" id="JAWJEJ010000001">
    <property type="protein sequence ID" value="MDV3458061.1"/>
    <property type="molecule type" value="Genomic_DNA"/>
</dbReference>
<evidence type="ECO:0008006" key="3">
    <source>
        <dbReference type="Google" id="ProtNLM"/>
    </source>
</evidence>
<sequence length="127" mass="13057">MRFWVLAGMMALGGCGGPMIPEARPAAYVPVPGAAPAATPASIAAVKGQTAPRLIAQFGQPAIDATEGPARKLQFAGPICVLDAYLYPQKGRGEPVVTYVDTRQRDGGPIDQASCLAALAAKRPAGR</sequence>
<reference evidence="1 2" key="1">
    <citation type="submission" date="2023-10" db="EMBL/GenBank/DDBJ databases">
        <title>Sphingomonas sp. HF-S4 16S ribosomal RNA gene Genome sequencing and assembly.</title>
        <authorList>
            <person name="Lee H."/>
        </authorList>
    </citation>
    <scope>NUCLEOTIDE SEQUENCE [LARGE SCALE GENOMIC DNA]</scope>
    <source>
        <strain evidence="1 2">HF-S4</strain>
    </source>
</reference>
<comment type="caution">
    <text evidence="1">The sequence shown here is derived from an EMBL/GenBank/DDBJ whole genome shotgun (WGS) entry which is preliminary data.</text>
</comment>
<gene>
    <name evidence="1" type="ORF">RZN05_13780</name>
</gene>
<protein>
    <recommendedName>
        <fullName evidence="3">Lipoprotein</fullName>
    </recommendedName>
</protein>
<organism evidence="1 2">
    <name type="scientific">Sphingomonas agrestis</name>
    <dbReference type="NCBI Taxonomy" id="3080540"/>
    <lineage>
        <taxon>Bacteria</taxon>
        <taxon>Pseudomonadati</taxon>
        <taxon>Pseudomonadota</taxon>
        <taxon>Alphaproteobacteria</taxon>
        <taxon>Sphingomonadales</taxon>
        <taxon>Sphingomonadaceae</taxon>
        <taxon>Sphingomonas</taxon>
    </lineage>
</organism>
<dbReference type="Proteomes" id="UP001273531">
    <property type="component" value="Unassembled WGS sequence"/>
</dbReference>
<keyword evidence="2" id="KW-1185">Reference proteome</keyword>
<evidence type="ECO:0000313" key="2">
    <source>
        <dbReference type="Proteomes" id="UP001273531"/>
    </source>
</evidence>